<feature type="transmembrane region" description="Helical" evidence="1">
    <location>
        <begin position="169"/>
        <end position="190"/>
    </location>
</feature>
<organism evidence="2">
    <name type="scientific">hydrothermal vent metagenome</name>
    <dbReference type="NCBI Taxonomy" id="652676"/>
    <lineage>
        <taxon>unclassified sequences</taxon>
        <taxon>metagenomes</taxon>
        <taxon>ecological metagenomes</taxon>
    </lineage>
</organism>
<dbReference type="EMBL" id="UOGK01000730">
    <property type="protein sequence ID" value="VAX42630.1"/>
    <property type="molecule type" value="Genomic_DNA"/>
</dbReference>
<feature type="transmembrane region" description="Helical" evidence="1">
    <location>
        <begin position="210"/>
        <end position="231"/>
    </location>
</feature>
<protein>
    <submittedName>
        <fullName evidence="2">Uncharacterized protein</fullName>
    </submittedName>
</protein>
<proteinExistence type="predicted"/>
<keyword evidence="1" id="KW-0812">Transmembrane</keyword>
<accession>A0A3B1E2C0</accession>
<feature type="transmembrane region" description="Helical" evidence="1">
    <location>
        <begin position="252"/>
        <end position="279"/>
    </location>
</feature>
<feature type="transmembrane region" description="Helical" evidence="1">
    <location>
        <begin position="89"/>
        <end position="114"/>
    </location>
</feature>
<reference evidence="2" key="1">
    <citation type="submission" date="2018-06" db="EMBL/GenBank/DDBJ databases">
        <authorList>
            <person name="Zhirakovskaya E."/>
        </authorList>
    </citation>
    <scope>NUCLEOTIDE SEQUENCE</scope>
</reference>
<sequence length="289" mass="31751">MVVHIDPTKYNRTCPRCQATVHGTDVPTCPECSGSMIPACMGCGYDLAGLPRDGLCPECSTPVEKSYAPDLLENRSIDFLLQLHSGLGFVVWGILAKIVLSLGIFIMVIILMTAPISSRNFPVSYAGFKLITHTLDFGLSLLVLVGWWRITTPDPARVGTDLDIKPRQILRITVVFQAAAELAALVAIAIGTGSSALALGITDVATIIEFGNGIAWIVQFFAAMLYIQWLARRIPDTKLYADARRFMWLGPVLYVVGAFCLMLGPLIALILYLMMLFTLRKHLTTILYR</sequence>
<keyword evidence="1" id="KW-0472">Membrane</keyword>
<name>A0A3B1E2C0_9ZZZZ</name>
<keyword evidence="1" id="KW-1133">Transmembrane helix</keyword>
<feature type="non-terminal residue" evidence="2">
    <location>
        <position position="289"/>
    </location>
</feature>
<evidence type="ECO:0000256" key="1">
    <source>
        <dbReference type="SAM" id="Phobius"/>
    </source>
</evidence>
<feature type="transmembrane region" description="Helical" evidence="1">
    <location>
        <begin position="126"/>
        <end position="148"/>
    </location>
</feature>
<evidence type="ECO:0000313" key="2">
    <source>
        <dbReference type="EMBL" id="VAX42630.1"/>
    </source>
</evidence>
<dbReference type="AlphaFoldDB" id="A0A3B1E2C0"/>
<gene>
    <name evidence="2" type="ORF">MNBD_PLANCTO03-455</name>
</gene>